<dbReference type="EMBL" id="JAMYWD010000005">
    <property type="protein sequence ID" value="KAJ4970010.1"/>
    <property type="molecule type" value="Genomic_DNA"/>
</dbReference>
<evidence type="ECO:0000313" key="1">
    <source>
        <dbReference type="EMBL" id="KAJ4970010.1"/>
    </source>
</evidence>
<name>A0A9Q0KGG7_9MAGN</name>
<dbReference type="AlphaFoldDB" id="A0A9Q0KGG7"/>
<comment type="caution">
    <text evidence="1">The sequence shown here is derived from an EMBL/GenBank/DDBJ whole genome shotgun (WGS) entry which is preliminary data.</text>
</comment>
<protein>
    <submittedName>
        <fullName evidence="1">Uncharacterized protein</fullName>
    </submittedName>
</protein>
<gene>
    <name evidence="1" type="ORF">NE237_003109</name>
</gene>
<evidence type="ECO:0000313" key="2">
    <source>
        <dbReference type="Proteomes" id="UP001141806"/>
    </source>
</evidence>
<accession>A0A9Q0KGG7</accession>
<reference evidence="1" key="1">
    <citation type="journal article" date="2023" name="Plant J.">
        <title>The genome of the king protea, Protea cynaroides.</title>
        <authorList>
            <person name="Chang J."/>
            <person name="Duong T.A."/>
            <person name="Schoeman C."/>
            <person name="Ma X."/>
            <person name="Roodt D."/>
            <person name="Barker N."/>
            <person name="Li Z."/>
            <person name="Van de Peer Y."/>
            <person name="Mizrachi E."/>
        </authorList>
    </citation>
    <scope>NUCLEOTIDE SEQUENCE</scope>
    <source>
        <tissue evidence="1">Young leaves</tissue>
    </source>
</reference>
<keyword evidence="2" id="KW-1185">Reference proteome</keyword>
<sequence>MHGDIAGGERHQMMLKQIENVFPARNSRISTEGQRTRDNIGVHVGIREKSIGQYRNGGVHPSRSLLGEKYCFGPWGSRLPYDFISVQKGGTVLLPYLKPALLWFLTERPILRLTFKSIRFC</sequence>
<organism evidence="1 2">
    <name type="scientific">Protea cynaroides</name>
    <dbReference type="NCBI Taxonomy" id="273540"/>
    <lineage>
        <taxon>Eukaryota</taxon>
        <taxon>Viridiplantae</taxon>
        <taxon>Streptophyta</taxon>
        <taxon>Embryophyta</taxon>
        <taxon>Tracheophyta</taxon>
        <taxon>Spermatophyta</taxon>
        <taxon>Magnoliopsida</taxon>
        <taxon>Proteales</taxon>
        <taxon>Proteaceae</taxon>
        <taxon>Protea</taxon>
    </lineage>
</organism>
<proteinExistence type="predicted"/>
<dbReference type="Proteomes" id="UP001141806">
    <property type="component" value="Unassembled WGS sequence"/>
</dbReference>